<protein>
    <recommendedName>
        <fullName evidence="8">DoxX family protein</fullName>
    </recommendedName>
</protein>
<feature type="transmembrane region" description="Helical" evidence="5">
    <location>
        <begin position="12"/>
        <end position="30"/>
    </location>
</feature>
<dbReference type="InterPro" id="IPR032808">
    <property type="entry name" value="DoxX"/>
</dbReference>
<comment type="caution">
    <text evidence="6">The sequence shown here is derived from an EMBL/GenBank/DDBJ whole genome shotgun (WGS) entry which is preliminary data.</text>
</comment>
<dbReference type="Pfam" id="PF13564">
    <property type="entry name" value="DoxX_2"/>
    <property type="match status" value="1"/>
</dbReference>
<evidence type="ECO:0008006" key="8">
    <source>
        <dbReference type="Google" id="ProtNLM"/>
    </source>
</evidence>
<keyword evidence="4 5" id="KW-0472">Membrane</keyword>
<sequence>MKRTISKGRLWTARVMYGLALLFMLFDSITKFIKPAPVVEGTVQLGYAEHHLVVIGALGLIATILYAIPRTTVLGAVLLTGYFGGAIATHVRLDNPLFSHVLFPVYIAILVWGAIWLKDDSVRKLIPLRQKED</sequence>
<dbReference type="GO" id="GO:0016020">
    <property type="term" value="C:membrane"/>
    <property type="evidence" value="ECO:0007669"/>
    <property type="project" value="UniProtKB-SubCell"/>
</dbReference>
<dbReference type="EMBL" id="CAJVAS010000010">
    <property type="protein sequence ID" value="CAG7626475.1"/>
    <property type="molecule type" value="Genomic_DNA"/>
</dbReference>
<organism evidence="6 7">
    <name type="scientific">Paenibacillus solanacearum</name>
    <dbReference type="NCBI Taxonomy" id="2048548"/>
    <lineage>
        <taxon>Bacteria</taxon>
        <taxon>Bacillati</taxon>
        <taxon>Bacillota</taxon>
        <taxon>Bacilli</taxon>
        <taxon>Bacillales</taxon>
        <taxon>Paenibacillaceae</taxon>
        <taxon>Paenibacillus</taxon>
    </lineage>
</organism>
<gene>
    <name evidence="6" type="ORF">PAESOLCIP111_02834</name>
</gene>
<keyword evidence="2 5" id="KW-0812">Transmembrane</keyword>
<evidence type="ECO:0000256" key="3">
    <source>
        <dbReference type="ARBA" id="ARBA00022989"/>
    </source>
</evidence>
<dbReference type="RefSeq" id="WP_218092590.1">
    <property type="nucleotide sequence ID" value="NZ_CAJVAS010000010.1"/>
</dbReference>
<dbReference type="AlphaFoldDB" id="A0A916NIY1"/>
<proteinExistence type="predicted"/>
<evidence type="ECO:0000313" key="6">
    <source>
        <dbReference type="EMBL" id="CAG7626475.1"/>
    </source>
</evidence>
<feature type="transmembrane region" description="Helical" evidence="5">
    <location>
        <begin position="73"/>
        <end position="91"/>
    </location>
</feature>
<keyword evidence="7" id="KW-1185">Reference proteome</keyword>
<evidence type="ECO:0000256" key="5">
    <source>
        <dbReference type="SAM" id="Phobius"/>
    </source>
</evidence>
<reference evidence="6" key="1">
    <citation type="submission" date="2021-06" db="EMBL/GenBank/DDBJ databases">
        <authorList>
            <person name="Criscuolo A."/>
        </authorList>
    </citation>
    <scope>NUCLEOTIDE SEQUENCE</scope>
    <source>
        <strain evidence="6">CIP111600</strain>
    </source>
</reference>
<feature type="transmembrane region" description="Helical" evidence="5">
    <location>
        <begin position="50"/>
        <end position="68"/>
    </location>
</feature>
<name>A0A916NIY1_9BACL</name>
<evidence type="ECO:0000256" key="4">
    <source>
        <dbReference type="ARBA" id="ARBA00023136"/>
    </source>
</evidence>
<evidence type="ECO:0000256" key="2">
    <source>
        <dbReference type="ARBA" id="ARBA00022692"/>
    </source>
</evidence>
<evidence type="ECO:0000256" key="1">
    <source>
        <dbReference type="ARBA" id="ARBA00004141"/>
    </source>
</evidence>
<feature type="transmembrane region" description="Helical" evidence="5">
    <location>
        <begin position="97"/>
        <end position="117"/>
    </location>
</feature>
<dbReference type="Proteomes" id="UP000693672">
    <property type="component" value="Unassembled WGS sequence"/>
</dbReference>
<accession>A0A916NIY1</accession>
<comment type="subcellular location">
    <subcellularLocation>
        <location evidence="1">Membrane</location>
        <topology evidence="1">Multi-pass membrane protein</topology>
    </subcellularLocation>
</comment>
<keyword evidence="3 5" id="KW-1133">Transmembrane helix</keyword>
<evidence type="ECO:0000313" key="7">
    <source>
        <dbReference type="Proteomes" id="UP000693672"/>
    </source>
</evidence>